<accession>A0AAD8U414</accession>
<evidence type="ECO:0000313" key="2">
    <source>
        <dbReference type="Proteomes" id="UP001231189"/>
    </source>
</evidence>
<dbReference type="Proteomes" id="UP001231189">
    <property type="component" value="Unassembled WGS sequence"/>
</dbReference>
<gene>
    <name evidence="1" type="ORF">QYE76_013476</name>
</gene>
<name>A0AAD8U414_LOLMU</name>
<comment type="caution">
    <text evidence="1">The sequence shown here is derived from an EMBL/GenBank/DDBJ whole genome shotgun (WGS) entry which is preliminary data.</text>
</comment>
<proteinExistence type="predicted"/>
<reference evidence="1" key="1">
    <citation type="submission" date="2023-07" db="EMBL/GenBank/DDBJ databases">
        <title>A chromosome-level genome assembly of Lolium multiflorum.</title>
        <authorList>
            <person name="Chen Y."/>
            <person name="Copetti D."/>
            <person name="Kolliker R."/>
            <person name="Studer B."/>
        </authorList>
    </citation>
    <scope>NUCLEOTIDE SEQUENCE</scope>
    <source>
        <strain evidence="1">02402/16</strain>
        <tissue evidence="1">Leaf</tissue>
    </source>
</reference>
<organism evidence="1 2">
    <name type="scientific">Lolium multiflorum</name>
    <name type="common">Italian ryegrass</name>
    <name type="synonym">Lolium perenne subsp. multiflorum</name>
    <dbReference type="NCBI Taxonomy" id="4521"/>
    <lineage>
        <taxon>Eukaryota</taxon>
        <taxon>Viridiplantae</taxon>
        <taxon>Streptophyta</taxon>
        <taxon>Embryophyta</taxon>
        <taxon>Tracheophyta</taxon>
        <taxon>Spermatophyta</taxon>
        <taxon>Magnoliopsida</taxon>
        <taxon>Liliopsida</taxon>
        <taxon>Poales</taxon>
        <taxon>Poaceae</taxon>
        <taxon>BOP clade</taxon>
        <taxon>Pooideae</taxon>
        <taxon>Poodae</taxon>
        <taxon>Poeae</taxon>
        <taxon>Poeae Chloroplast Group 2 (Poeae type)</taxon>
        <taxon>Loliodinae</taxon>
        <taxon>Loliinae</taxon>
        <taxon>Lolium</taxon>
    </lineage>
</organism>
<dbReference type="AlphaFoldDB" id="A0AAD8U414"/>
<keyword evidence="2" id="KW-1185">Reference proteome</keyword>
<evidence type="ECO:0000313" key="1">
    <source>
        <dbReference type="EMBL" id="KAK1696779.1"/>
    </source>
</evidence>
<dbReference type="EMBL" id="JAUUTY010000001">
    <property type="protein sequence ID" value="KAK1696779.1"/>
    <property type="molecule type" value="Genomic_DNA"/>
</dbReference>
<protein>
    <submittedName>
        <fullName evidence="1">Uncharacterized protein</fullName>
    </submittedName>
</protein>
<sequence>MYPRGRPRYPGVGYPATANAGGRILPRRSDGGGRVAELLLPAIFLLELPPATSTTCCRSDVLLSMERLELGKGSSIAALKVECHLEKQDLPMVVNSKRDCRVTGNPLCLLPVQLLKGVLPSMELGKGSSVAALKVECDLEKHGVVVVVLFAGAAAGHLPDPLLVVELLYWAAL</sequence>